<dbReference type="InterPro" id="IPR007991">
    <property type="entry name" value="RNA_pol_I_trans_ini_fac_RRN3"/>
</dbReference>
<dbReference type="Proteomes" id="UP000051574">
    <property type="component" value="Unassembled WGS sequence"/>
</dbReference>
<organism evidence="2 3">
    <name type="scientific">Oryctes borbonicus</name>
    <dbReference type="NCBI Taxonomy" id="1629725"/>
    <lineage>
        <taxon>Eukaryota</taxon>
        <taxon>Metazoa</taxon>
        <taxon>Ecdysozoa</taxon>
        <taxon>Arthropoda</taxon>
        <taxon>Hexapoda</taxon>
        <taxon>Insecta</taxon>
        <taxon>Pterygota</taxon>
        <taxon>Neoptera</taxon>
        <taxon>Endopterygota</taxon>
        <taxon>Coleoptera</taxon>
        <taxon>Polyphaga</taxon>
        <taxon>Scarabaeiformia</taxon>
        <taxon>Scarabaeidae</taxon>
        <taxon>Dynastinae</taxon>
        <taxon>Oryctes</taxon>
    </lineage>
</organism>
<gene>
    <name evidence="2" type="ORF">AMK59_5202</name>
</gene>
<sequence length="223" mass="25918">MSEYAASVRSSRVSSILKTPSIQSRLASSKTPNKVRFQLHLAKKLRKILDSYINGDNVREYENLVVSIRDAELLDSDISEILTEATQCISLLNKDLRLFVEAVLTIKWTHRSANIISEYRSFLLNLLSAHNYHAKYAIDNLVSNFLPVDDEQWENGVPSDEDCQKCVNVHSIFNILLKVIPMCQQLVLKSLRQNFPYHKKSTHVHEYYFHNLLWMLDYQPHVR</sequence>
<dbReference type="EMBL" id="LJIG01016285">
    <property type="protein sequence ID" value="KRT81060.1"/>
    <property type="molecule type" value="Genomic_DNA"/>
</dbReference>
<dbReference type="GO" id="GO:0001181">
    <property type="term" value="F:RNA polymerase I general transcription initiation factor activity"/>
    <property type="evidence" value="ECO:0007669"/>
    <property type="project" value="InterPro"/>
</dbReference>
<dbReference type="Pfam" id="PF05327">
    <property type="entry name" value="RRN3"/>
    <property type="match status" value="1"/>
</dbReference>
<proteinExistence type="inferred from homology"/>
<accession>A0A0T6B1I6</accession>
<dbReference type="GO" id="GO:0001042">
    <property type="term" value="F:RNA polymerase I core binding"/>
    <property type="evidence" value="ECO:0007669"/>
    <property type="project" value="TreeGrafter"/>
</dbReference>
<name>A0A0T6B1I6_9SCAR</name>
<dbReference type="OrthoDB" id="26970at2759"/>
<dbReference type="AlphaFoldDB" id="A0A0T6B1I6"/>
<dbReference type="GO" id="GO:0005634">
    <property type="term" value="C:nucleus"/>
    <property type="evidence" value="ECO:0007669"/>
    <property type="project" value="TreeGrafter"/>
</dbReference>
<dbReference type="PANTHER" id="PTHR12790">
    <property type="entry name" value="TRANSCRIPTION INITIATION FACTOR IA RRN3"/>
    <property type="match status" value="1"/>
</dbReference>
<evidence type="ECO:0000313" key="2">
    <source>
        <dbReference type="EMBL" id="KRT81060.1"/>
    </source>
</evidence>
<comment type="similarity">
    <text evidence="1">Belongs to the RRN3 family.</text>
</comment>
<evidence type="ECO:0000256" key="1">
    <source>
        <dbReference type="ARBA" id="ARBA00010098"/>
    </source>
</evidence>
<comment type="caution">
    <text evidence="2">The sequence shown here is derived from an EMBL/GenBank/DDBJ whole genome shotgun (WGS) entry which is preliminary data.</text>
</comment>
<reference evidence="2 3" key="1">
    <citation type="submission" date="2015-09" db="EMBL/GenBank/DDBJ databases">
        <title>Draft genome of the scarab beetle Oryctes borbonicus.</title>
        <authorList>
            <person name="Meyer J.M."/>
            <person name="Markov G.V."/>
            <person name="Baskaran P."/>
            <person name="Herrmann M."/>
            <person name="Sommer R.J."/>
            <person name="Roedelsperger C."/>
        </authorList>
    </citation>
    <scope>NUCLEOTIDE SEQUENCE [LARGE SCALE GENOMIC DNA]</scope>
    <source>
        <strain evidence="2">OB123</strain>
        <tissue evidence="2">Whole animal</tissue>
    </source>
</reference>
<dbReference type="PANTHER" id="PTHR12790:SF0">
    <property type="entry name" value="RNA POLYMERASE I-SPECIFIC TRANSCRIPTION INITIATION FACTOR RRN3-RELATED"/>
    <property type="match status" value="1"/>
</dbReference>
<protein>
    <submittedName>
        <fullName evidence="2">Uncharacterized protein</fullName>
    </submittedName>
</protein>
<keyword evidence="3" id="KW-1185">Reference proteome</keyword>
<dbReference type="GO" id="GO:0006361">
    <property type="term" value="P:transcription initiation at RNA polymerase I promoter"/>
    <property type="evidence" value="ECO:0007669"/>
    <property type="project" value="InterPro"/>
</dbReference>
<feature type="non-terminal residue" evidence="2">
    <location>
        <position position="223"/>
    </location>
</feature>
<evidence type="ECO:0000313" key="3">
    <source>
        <dbReference type="Proteomes" id="UP000051574"/>
    </source>
</evidence>